<evidence type="ECO:0000256" key="1">
    <source>
        <dbReference type="SAM" id="MobiDB-lite"/>
    </source>
</evidence>
<gene>
    <name evidence="2" type="ORF">METZ01_LOCUS12701</name>
</gene>
<name>A0A381NZS9_9ZZZZ</name>
<feature type="region of interest" description="Disordered" evidence="1">
    <location>
        <begin position="1"/>
        <end position="33"/>
    </location>
</feature>
<dbReference type="AlphaFoldDB" id="A0A381NZS9"/>
<dbReference type="EMBL" id="UINC01000702">
    <property type="protein sequence ID" value="SUZ59847.1"/>
    <property type="molecule type" value="Genomic_DNA"/>
</dbReference>
<sequence>MAQLPKGPDGPNVNCHTFQSGSSMMGATQEADY</sequence>
<feature type="compositionally biased region" description="Polar residues" evidence="1">
    <location>
        <begin position="14"/>
        <end position="26"/>
    </location>
</feature>
<proteinExistence type="predicted"/>
<protein>
    <submittedName>
        <fullName evidence="2">Uncharacterized protein</fullName>
    </submittedName>
</protein>
<evidence type="ECO:0000313" key="2">
    <source>
        <dbReference type="EMBL" id="SUZ59847.1"/>
    </source>
</evidence>
<organism evidence="2">
    <name type="scientific">marine metagenome</name>
    <dbReference type="NCBI Taxonomy" id="408172"/>
    <lineage>
        <taxon>unclassified sequences</taxon>
        <taxon>metagenomes</taxon>
        <taxon>ecological metagenomes</taxon>
    </lineage>
</organism>
<reference evidence="2" key="1">
    <citation type="submission" date="2018-05" db="EMBL/GenBank/DDBJ databases">
        <authorList>
            <person name="Lanie J.A."/>
            <person name="Ng W.-L."/>
            <person name="Kazmierczak K.M."/>
            <person name="Andrzejewski T.M."/>
            <person name="Davidsen T.M."/>
            <person name="Wayne K.J."/>
            <person name="Tettelin H."/>
            <person name="Glass J.I."/>
            <person name="Rusch D."/>
            <person name="Podicherti R."/>
            <person name="Tsui H.-C.T."/>
            <person name="Winkler M.E."/>
        </authorList>
    </citation>
    <scope>NUCLEOTIDE SEQUENCE</scope>
</reference>
<accession>A0A381NZS9</accession>